<accession>A0A9D4MRW2</accession>
<gene>
    <name evidence="2" type="ORF">DPMN_004611</name>
</gene>
<dbReference type="AlphaFoldDB" id="A0A9D4MRW2"/>
<keyword evidence="1" id="KW-0812">Transmembrane</keyword>
<dbReference type="Proteomes" id="UP000828390">
    <property type="component" value="Unassembled WGS sequence"/>
</dbReference>
<evidence type="ECO:0000256" key="1">
    <source>
        <dbReference type="SAM" id="Phobius"/>
    </source>
</evidence>
<comment type="caution">
    <text evidence="2">The sequence shown here is derived from an EMBL/GenBank/DDBJ whole genome shotgun (WGS) entry which is preliminary data.</text>
</comment>
<proteinExistence type="predicted"/>
<keyword evidence="3" id="KW-1185">Reference proteome</keyword>
<evidence type="ECO:0000313" key="3">
    <source>
        <dbReference type="Proteomes" id="UP000828390"/>
    </source>
</evidence>
<keyword evidence="1" id="KW-1133">Transmembrane helix</keyword>
<reference evidence="2" key="1">
    <citation type="journal article" date="2019" name="bioRxiv">
        <title>The Genome of the Zebra Mussel, Dreissena polymorpha: A Resource for Invasive Species Research.</title>
        <authorList>
            <person name="McCartney M.A."/>
            <person name="Auch B."/>
            <person name="Kono T."/>
            <person name="Mallez S."/>
            <person name="Zhang Y."/>
            <person name="Obille A."/>
            <person name="Becker A."/>
            <person name="Abrahante J.E."/>
            <person name="Garbe J."/>
            <person name="Badalamenti J.P."/>
            <person name="Herman A."/>
            <person name="Mangelson H."/>
            <person name="Liachko I."/>
            <person name="Sullivan S."/>
            <person name="Sone E.D."/>
            <person name="Koren S."/>
            <person name="Silverstein K.A.T."/>
            <person name="Beckman K.B."/>
            <person name="Gohl D.M."/>
        </authorList>
    </citation>
    <scope>NUCLEOTIDE SEQUENCE</scope>
    <source>
        <strain evidence="2">Duluth1</strain>
        <tissue evidence="2">Whole animal</tissue>
    </source>
</reference>
<keyword evidence="1" id="KW-0472">Membrane</keyword>
<reference evidence="2" key="2">
    <citation type="submission" date="2020-11" db="EMBL/GenBank/DDBJ databases">
        <authorList>
            <person name="McCartney M.A."/>
            <person name="Auch B."/>
            <person name="Kono T."/>
            <person name="Mallez S."/>
            <person name="Becker A."/>
            <person name="Gohl D.M."/>
            <person name="Silverstein K.A.T."/>
            <person name="Koren S."/>
            <person name="Bechman K.B."/>
            <person name="Herman A."/>
            <person name="Abrahante J.E."/>
            <person name="Garbe J."/>
        </authorList>
    </citation>
    <scope>NUCLEOTIDE SEQUENCE</scope>
    <source>
        <strain evidence="2">Duluth1</strain>
        <tissue evidence="2">Whole animal</tissue>
    </source>
</reference>
<feature type="transmembrane region" description="Helical" evidence="1">
    <location>
        <begin position="30"/>
        <end position="50"/>
    </location>
</feature>
<protein>
    <submittedName>
        <fullName evidence="2">Uncharacterized protein</fullName>
    </submittedName>
</protein>
<sequence length="100" mass="10745">MPCNGAMLGAARLFRFTTGSVLKDALPVSFKLFICTVGFAFRAFFAFPWFKLFGSPLMLSAGFLAPTFLPASATGGRCCCCLDCLFCCCKFACCCCCCCC</sequence>
<dbReference type="EMBL" id="JAIWYP010000001">
    <property type="protein sequence ID" value="KAH3880689.1"/>
    <property type="molecule type" value="Genomic_DNA"/>
</dbReference>
<name>A0A9D4MRW2_DREPO</name>
<evidence type="ECO:0000313" key="2">
    <source>
        <dbReference type="EMBL" id="KAH3880689.1"/>
    </source>
</evidence>
<organism evidence="2 3">
    <name type="scientific">Dreissena polymorpha</name>
    <name type="common">Zebra mussel</name>
    <name type="synonym">Mytilus polymorpha</name>
    <dbReference type="NCBI Taxonomy" id="45954"/>
    <lineage>
        <taxon>Eukaryota</taxon>
        <taxon>Metazoa</taxon>
        <taxon>Spiralia</taxon>
        <taxon>Lophotrochozoa</taxon>
        <taxon>Mollusca</taxon>
        <taxon>Bivalvia</taxon>
        <taxon>Autobranchia</taxon>
        <taxon>Heteroconchia</taxon>
        <taxon>Euheterodonta</taxon>
        <taxon>Imparidentia</taxon>
        <taxon>Neoheterodontei</taxon>
        <taxon>Myida</taxon>
        <taxon>Dreissenoidea</taxon>
        <taxon>Dreissenidae</taxon>
        <taxon>Dreissena</taxon>
    </lineage>
</organism>